<gene>
    <name evidence="8" type="ORF">DL764_000338</name>
</gene>
<feature type="transmembrane region" description="Helical" evidence="6">
    <location>
        <begin position="209"/>
        <end position="230"/>
    </location>
</feature>
<keyword evidence="9" id="KW-1185">Reference proteome</keyword>
<dbReference type="GO" id="GO:0005385">
    <property type="term" value="F:zinc ion transmembrane transporter activity"/>
    <property type="evidence" value="ECO:0007669"/>
    <property type="project" value="TreeGrafter"/>
</dbReference>
<feature type="signal peptide" evidence="7">
    <location>
        <begin position="1"/>
        <end position="27"/>
    </location>
</feature>
<dbReference type="InterPro" id="IPR003689">
    <property type="entry name" value="ZIP"/>
</dbReference>
<accession>A0A4Q4TVJ1</accession>
<keyword evidence="3 6" id="KW-1133">Transmembrane helix</keyword>
<evidence type="ECO:0000256" key="4">
    <source>
        <dbReference type="ARBA" id="ARBA00023136"/>
    </source>
</evidence>
<dbReference type="PROSITE" id="PS51257">
    <property type="entry name" value="PROKAR_LIPOPROTEIN"/>
    <property type="match status" value="1"/>
</dbReference>
<comment type="subcellular location">
    <subcellularLocation>
        <location evidence="1">Membrane</location>
        <topology evidence="1">Multi-pass membrane protein</topology>
    </subcellularLocation>
</comment>
<evidence type="ECO:0000256" key="2">
    <source>
        <dbReference type="ARBA" id="ARBA00022692"/>
    </source>
</evidence>
<feature type="transmembrane region" description="Helical" evidence="6">
    <location>
        <begin position="250"/>
        <end position="270"/>
    </location>
</feature>
<dbReference type="STRING" id="155417.A0A4Q4TVJ1"/>
<feature type="region of interest" description="Disordered" evidence="5">
    <location>
        <begin position="124"/>
        <end position="143"/>
    </location>
</feature>
<comment type="caution">
    <text evidence="8">The sequence shown here is derived from an EMBL/GenBank/DDBJ whole genome shotgun (WGS) entry which is preliminary data.</text>
</comment>
<dbReference type="AlphaFoldDB" id="A0A4Q4TVJ1"/>
<evidence type="ECO:0000313" key="8">
    <source>
        <dbReference type="EMBL" id="RYP10902.1"/>
    </source>
</evidence>
<sequence>MIRSRGTPVALLVAACLVCQFFLGVSAYFTVPRERRQATTTAPPTVTALAATESFTAVSECHLHQTDAYCMFGSSEFQVIVPPTLTSDLPAAFTDCHSHGDTAYCVAPDGSDVEVVGYEVETNDAVEGDSHGEDGDDQPSEEGQNCHFHAGVEHCLGSEVSCERRDRDYNIGLRVGLLFVMLAAGLIGSVGPIFLAMALPHKFSAVFSIVKQFGTGVIISTAFVHLYTHATMMLTNECLGEVRYEATTSAIVMAGLFVSFLIEYISHRVAKRFWGTSENEAMAVLILEAGIIFHSILIGITVVVAGDSYFVTLFIVIIFHQMFEGIALGARIAAIGTRTRTGSPGEKAHAHGLGGHASADATPTLGDDTSNDAANPGGKTLSLPKKLLMAIAFAITTPIGMAIGIGVLDTFNGNDPATLWALGTLDALSAGILVWVGVVEMWAGDWIFGGEMTHSPPLVTALAFFGLIAGMVLMSFLGKWA</sequence>
<feature type="transmembrane region" description="Helical" evidence="6">
    <location>
        <begin position="309"/>
        <end position="330"/>
    </location>
</feature>
<keyword evidence="7" id="KW-0732">Signal</keyword>
<evidence type="ECO:0000313" key="9">
    <source>
        <dbReference type="Proteomes" id="UP000293360"/>
    </source>
</evidence>
<evidence type="ECO:0000256" key="1">
    <source>
        <dbReference type="ARBA" id="ARBA00004141"/>
    </source>
</evidence>
<feature type="chain" id="PRO_5020703041" evidence="7">
    <location>
        <begin position="28"/>
        <end position="481"/>
    </location>
</feature>
<proteinExistence type="predicted"/>
<keyword evidence="4 6" id="KW-0472">Membrane</keyword>
<reference evidence="8 9" key="1">
    <citation type="submission" date="2018-06" db="EMBL/GenBank/DDBJ databases">
        <title>Complete Genomes of Monosporascus.</title>
        <authorList>
            <person name="Robinson A.J."/>
            <person name="Natvig D.O."/>
        </authorList>
    </citation>
    <scope>NUCLEOTIDE SEQUENCE [LARGE SCALE GENOMIC DNA]</scope>
    <source>
        <strain evidence="8 9">CBS 110550</strain>
    </source>
</reference>
<dbReference type="Pfam" id="PF02535">
    <property type="entry name" value="Zip"/>
    <property type="match status" value="2"/>
</dbReference>
<feature type="transmembrane region" description="Helical" evidence="6">
    <location>
        <begin position="458"/>
        <end position="478"/>
    </location>
</feature>
<name>A0A4Q4TVJ1_9PEZI</name>
<keyword evidence="2 6" id="KW-0812">Transmembrane</keyword>
<dbReference type="PANTHER" id="PTHR11040:SF44">
    <property type="entry name" value="PROTEIN ZNTC-RELATED"/>
    <property type="match status" value="1"/>
</dbReference>
<dbReference type="GO" id="GO:0005886">
    <property type="term" value="C:plasma membrane"/>
    <property type="evidence" value="ECO:0007669"/>
    <property type="project" value="TreeGrafter"/>
</dbReference>
<evidence type="ECO:0000256" key="3">
    <source>
        <dbReference type="ARBA" id="ARBA00022989"/>
    </source>
</evidence>
<dbReference type="Proteomes" id="UP000293360">
    <property type="component" value="Unassembled WGS sequence"/>
</dbReference>
<organism evidence="8 9">
    <name type="scientific">Monosporascus ibericus</name>
    <dbReference type="NCBI Taxonomy" id="155417"/>
    <lineage>
        <taxon>Eukaryota</taxon>
        <taxon>Fungi</taxon>
        <taxon>Dikarya</taxon>
        <taxon>Ascomycota</taxon>
        <taxon>Pezizomycotina</taxon>
        <taxon>Sordariomycetes</taxon>
        <taxon>Xylariomycetidae</taxon>
        <taxon>Xylariales</taxon>
        <taxon>Xylariales incertae sedis</taxon>
        <taxon>Monosporascus</taxon>
    </lineage>
</organism>
<evidence type="ECO:0000256" key="7">
    <source>
        <dbReference type="SAM" id="SignalP"/>
    </source>
</evidence>
<dbReference type="PANTHER" id="PTHR11040">
    <property type="entry name" value="ZINC/IRON TRANSPORTER"/>
    <property type="match status" value="1"/>
</dbReference>
<evidence type="ECO:0000256" key="5">
    <source>
        <dbReference type="SAM" id="MobiDB-lite"/>
    </source>
</evidence>
<evidence type="ECO:0000256" key="6">
    <source>
        <dbReference type="SAM" id="Phobius"/>
    </source>
</evidence>
<feature type="transmembrane region" description="Helical" evidence="6">
    <location>
        <begin position="171"/>
        <end position="197"/>
    </location>
</feature>
<protein>
    <submittedName>
        <fullName evidence="8">Uncharacterized protein</fullName>
    </submittedName>
</protein>
<dbReference type="EMBL" id="QJNU01000010">
    <property type="protein sequence ID" value="RYP10902.1"/>
    <property type="molecule type" value="Genomic_DNA"/>
</dbReference>
<feature type="transmembrane region" description="Helical" evidence="6">
    <location>
        <begin position="282"/>
        <end position="303"/>
    </location>
</feature>
<dbReference type="OrthoDB" id="448280at2759"/>
<feature type="transmembrane region" description="Helical" evidence="6">
    <location>
        <begin position="387"/>
        <end position="407"/>
    </location>
</feature>
<feature type="transmembrane region" description="Helical" evidence="6">
    <location>
        <begin position="419"/>
        <end position="438"/>
    </location>
</feature>